<dbReference type="InterPro" id="IPR029045">
    <property type="entry name" value="ClpP/crotonase-like_dom_sf"/>
</dbReference>
<gene>
    <name evidence="3" type="ORF">C7443_106267</name>
</gene>
<dbReference type="AlphaFoldDB" id="A0A317MVB7"/>
<dbReference type="InterPro" id="IPR014748">
    <property type="entry name" value="Enoyl-CoA_hydra_C"/>
</dbReference>
<name>A0A317MVB7_9GAMM</name>
<sequence>MPTLIETRHGRVLQLTLHDPASRNALHPDIYAQGTAALQRVAADDSLGAVVLDGAGGTFCSGGHIERLSANRERERAASAAGIEALHGWVRALRACPKPVLAAVEGAAAGAGFSLALACDLIVAARDARFSMAYVRIGLSPDGGGTAFLAALLPRPLAAELLLEGQPIGAERLHALGVVNRLTAAGEASAVALAYAARLASGPSEVQGRIKALLAAAPGHSLAQQLDAEREAFLDHLYGAACGEGLRAFRERRAPQFVQP</sequence>
<proteinExistence type="inferred from homology"/>
<keyword evidence="4" id="KW-1185">Reference proteome</keyword>
<dbReference type="Gene3D" id="1.10.12.10">
    <property type="entry name" value="Lyase 2-enoyl-coa Hydratase, Chain A, domain 2"/>
    <property type="match status" value="1"/>
</dbReference>
<dbReference type="PANTHER" id="PTHR43459">
    <property type="entry name" value="ENOYL-COA HYDRATASE"/>
    <property type="match status" value="1"/>
</dbReference>
<dbReference type="InterPro" id="IPR001753">
    <property type="entry name" value="Enoyl-CoA_hydra/iso"/>
</dbReference>
<dbReference type="RefSeq" id="WP_110018922.1">
    <property type="nucleotide sequence ID" value="NZ_QGTJ01000006.1"/>
</dbReference>
<dbReference type="SUPFAM" id="SSF52096">
    <property type="entry name" value="ClpP/crotonase"/>
    <property type="match status" value="1"/>
</dbReference>
<evidence type="ECO:0000313" key="4">
    <source>
        <dbReference type="Proteomes" id="UP000246569"/>
    </source>
</evidence>
<reference evidence="3 4" key="1">
    <citation type="submission" date="2018-05" db="EMBL/GenBank/DDBJ databases">
        <title>Genomic Encyclopedia of Type Strains, Phase IV (KMG-IV): sequencing the most valuable type-strain genomes for metagenomic binning, comparative biology and taxonomic classification.</title>
        <authorList>
            <person name="Goeker M."/>
        </authorList>
    </citation>
    <scope>NUCLEOTIDE SEQUENCE [LARGE SCALE GENOMIC DNA]</scope>
    <source>
        <strain evidence="3 4">DSM 23606</strain>
    </source>
</reference>
<organism evidence="3 4">
    <name type="scientific">Plasticicumulans acidivorans</name>
    <dbReference type="NCBI Taxonomy" id="886464"/>
    <lineage>
        <taxon>Bacteria</taxon>
        <taxon>Pseudomonadati</taxon>
        <taxon>Pseudomonadota</taxon>
        <taxon>Gammaproteobacteria</taxon>
        <taxon>Candidatus Competibacteraceae</taxon>
        <taxon>Plasticicumulans</taxon>
    </lineage>
</organism>
<dbReference type="Proteomes" id="UP000246569">
    <property type="component" value="Unassembled WGS sequence"/>
</dbReference>
<dbReference type="Pfam" id="PF00378">
    <property type="entry name" value="ECH_1"/>
    <property type="match status" value="1"/>
</dbReference>
<protein>
    <submittedName>
        <fullName evidence="3">Enoyl-CoA hydratase/carnithine racemase</fullName>
    </submittedName>
</protein>
<dbReference type="PANTHER" id="PTHR43459:SF1">
    <property type="entry name" value="EG:BACN32G11.4 PROTEIN"/>
    <property type="match status" value="1"/>
</dbReference>
<dbReference type="NCBIfam" id="NF046063">
    <property type="entry name" value="oxepin_alt"/>
    <property type="match status" value="1"/>
</dbReference>
<evidence type="ECO:0000313" key="3">
    <source>
        <dbReference type="EMBL" id="PWV61253.1"/>
    </source>
</evidence>
<dbReference type="PROSITE" id="PS00166">
    <property type="entry name" value="ENOYL_COA_HYDRATASE"/>
    <property type="match status" value="1"/>
</dbReference>
<dbReference type="CDD" id="cd06558">
    <property type="entry name" value="crotonase-like"/>
    <property type="match status" value="1"/>
</dbReference>
<dbReference type="NCBIfam" id="NF005700">
    <property type="entry name" value="PRK07511.1"/>
    <property type="match status" value="1"/>
</dbReference>
<comment type="similarity">
    <text evidence="1 2">Belongs to the enoyl-CoA hydratase/isomerase family.</text>
</comment>
<dbReference type="Gene3D" id="3.90.226.10">
    <property type="entry name" value="2-enoyl-CoA Hydratase, Chain A, domain 1"/>
    <property type="match status" value="1"/>
</dbReference>
<evidence type="ECO:0000256" key="1">
    <source>
        <dbReference type="ARBA" id="ARBA00005254"/>
    </source>
</evidence>
<dbReference type="GO" id="GO:0003824">
    <property type="term" value="F:catalytic activity"/>
    <property type="evidence" value="ECO:0007669"/>
    <property type="project" value="InterPro"/>
</dbReference>
<dbReference type="EMBL" id="QGTJ01000006">
    <property type="protein sequence ID" value="PWV61253.1"/>
    <property type="molecule type" value="Genomic_DNA"/>
</dbReference>
<accession>A0A317MVB7</accession>
<dbReference type="InterPro" id="IPR018376">
    <property type="entry name" value="Enoyl-CoA_hyd/isom_CS"/>
</dbReference>
<dbReference type="OrthoDB" id="9807606at2"/>
<evidence type="ECO:0000256" key="2">
    <source>
        <dbReference type="RuleBase" id="RU003707"/>
    </source>
</evidence>
<comment type="caution">
    <text evidence="3">The sequence shown here is derived from an EMBL/GenBank/DDBJ whole genome shotgun (WGS) entry which is preliminary data.</text>
</comment>